<accession>A0AAV2VYQ6</accession>
<feature type="region of interest" description="Disordered" evidence="5">
    <location>
        <begin position="1"/>
        <end position="34"/>
    </location>
</feature>
<protein>
    <submittedName>
        <fullName evidence="7">Transposase</fullName>
    </submittedName>
</protein>
<dbReference type="Pfam" id="PF01609">
    <property type="entry name" value="DDE_Tnp_1"/>
    <property type="match status" value="1"/>
</dbReference>
<dbReference type="InterPro" id="IPR047959">
    <property type="entry name" value="Transpos_IS5"/>
</dbReference>
<proteinExistence type="inferred from homology"/>
<reference evidence="7 8" key="1">
    <citation type="journal article" date="2013" name="ISME J.">
        <title>Comparative genomics of pathogenic lineages of Vibrio nigripulchritudo identifies virulence-associated traits.</title>
        <authorList>
            <person name="Goudenege D."/>
            <person name="Labreuche Y."/>
            <person name="Krin E."/>
            <person name="Ansquer D."/>
            <person name="Mangenot S."/>
            <person name="Calteau A."/>
            <person name="Medigue C."/>
            <person name="Mazel D."/>
            <person name="Polz M.F."/>
            <person name="Le Roux F."/>
        </authorList>
    </citation>
    <scope>NUCLEOTIDE SEQUENCE [LARGE SCALE GENOMIC DNA]</scope>
    <source>
        <strain evidence="7 8">SOn1</strain>
    </source>
</reference>
<name>A0AAV2VYQ6_9VIBR</name>
<evidence type="ECO:0000256" key="3">
    <source>
        <dbReference type="ARBA" id="ARBA00023125"/>
    </source>
</evidence>
<dbReference type="GO" id="GO:0004803">
    <property type="term" value="F:transposase activity"/>
    <property type="evidence" value="ECO:0007669"/>
    <property type="project" value="InterPro"/>
</dbReference>
<feature type="domain" description="Transposase IS4-like" evidence="6">
    <location>
        <begin position="4"/>
        <end position="174"/>
    </location>
</feature>
<evidence type="ECO:0000259" key="6">
    <source>
        <dbReference type="Pfam" id="PF01609"/>
    </source>
</evidence>
<dbReference type="InterPro" id="IPR002559">
    <property type="entry name" value="Transposase_11"/>
</dbReference>
<dbReference type="AlphaFoldDB" id="A0AAV2VYQ6"/>
<keyword evidence="3" id="KW-0238">DNA-binding</keyword>
<evidence type="ECO:0000256" key="4">
    <source>
        <dbReference type="ARBA" id="ARBA00023172"/>
    </source>
</evidence>
<evidence type="ECO:0000256" key="2">
    <source>
        <dbReference type="ARBA" id="ARBA00022578"/>
    </source>
</evidence>
<dbReference type="GO" id="GO:0006313">
    <property type="term" value="P:DNA transposition"/>
    <property type="evidence" value="ECO:0007669"/>
    <property type="project" value="InterPro"/>
</dbReference>
<dbReference type="GO" id="GO:0003677">
    <property type="term" value="F:DNA binding"/>
    <property type="evidence" value="ECO:0007669"/>
    <property type="project" value="UniProtKB-KW"/>
</dbReference>
<comment type="similarity">
    <text evidence="1">Belongs to the transposase 11 family.</text>
</comment>
<gene>
    <name evidence="7" type="ORF">VIBNISOn1_90006</name>
</gene>
<feature type="compositionally biased region" description="Basic and acidic residues" evidence="5">
    <location>
        <begin position="21"/>
        <end position="34"/>
    </location>
</feature>
<evidence type="ECO:0000313" key="7">
    <source>
        <dbReference type="EMBL" id="CCO49764.1"/>
    </source>
</evidence>
<evidence type="ECO:0000256" key="1">
    <source>
        <dbReference type="ARBA" id="ARBA00010075"/>
    </source>
</evidence>
<dbReference type="Proteomes" id="UP000018211">
    <property type="component" value="Unassembled WGS sequence"/>
</dbReference>
<dbReference type="NCBIfam" id="NF033581">
    <property type="entry name" value="transpos_IS5_4"/>
    <property type="match status" value="1"/>
</dbReference>
<evidence type="ECO:0000256" key="5">
    <source>
        <dbReference type="SAM" id="MobiDB-lite"/>
    </source>
</evidence>
<organism evidence="7 8">
    <name type="scientific">Vibrio nigripulchritudo SOn1</name>
    <dbReference type="NCBI Taxonomy" id="1238450"/>
    <lineage>
        <taxon>Bacteria</taxon>
        <taxon>Pseudomonadati</taxon>
        <taxon>Pseudomonadota</taxon>
        <taxon>Gammaproteobacteria</taxon>
        <taxon>Vibrionales</taxon>
        <taxon>Vibrionaceae</taxon>
        <taxon>Vibrio</taxon>
    </lineage>
</organism>
<comment type="caution">
    <text evidence="7">The sequence shown here is derived from an EMBL/GenBank/DDBJ whole genome shotgun (WGS) entry which is preliminary data.</text>
</comment>
<evidence type="ECO:0000313" key="8">
    <source>
        <dbReference type="Proteomes" id="UP000018211"/>
    </source>
</evidence>
<dbReference type="PANTHER" id="PTHR35604">
    <property type="entry name" value="TRANSPOSASE INSH FOR INSERTION SEQUENCE ELEMENT IS5A-RELATED"/>
    <property type="match status" value="1"/>
</dbReference>
<keyword evidence="2" id="KW-0815">Transposition</keyword>
<dbReference type="PANTHER" id="PTHR35604:SF2">
    <property type="entry name" value="TRANSPOSASE INSH FOR INSERTION SEQUENCE ELEMENT IS5A-RELATED"/>
    <property type="match status" value="1"/>
</dbReference>
<sequence length="188" mass="21356">MMTQGTLVDATIIKAPSSTKNKSDERDPDMHQTKKGNEWYFGMKAHIGVDANSGLTHTLVTTAANEHDLNQLNKLLHGEEDDAGYQGAEKREELEDADVEWLIAERPSKVRALKKHPRKNKTAIRIEYLKASIRAKVEHPFRIIKCQFGFIKTRYKGLVKNDSQLALLFTLANLFKVDQMLRRQPGSV</sequence>
<keyword evidence="4" id="KW-0233">DNA recombination</keyword>
<dbReference type="EMBL" id="CAOF01000186">
    <property type="protein sequence ID" value="CCO49764.1"/>
    <property type="molecule type" value="Genomic_DNA"/>
</dbReference>